<dbReference type="PANTHER" id="PTHR28206:SF1">
    <property type="entry name" value="NUCLEOPORIN POM152"/>
    <property type="match status" value="1"/>
</dbReference>
<name>A0A8H7WEK9_9HELO</name>
<evidence type="ECO:0000259" key="5">
    <source>
        <dbReference type="Pfam" id="PF24519"/>
    </source>
</evidence>
<feature type="compositionally biased region" description="Polar residues" evidence="1">
    <location>
        <begin position="123"/>
        <end position="132"/>
    </location>
</feature>
<dbReference type="InterPro" id="IPR056540">
    <property type="entry name" value="TMD_POM152"/>
</dbReference>
<feature type="domain" description="Nucleoporin POM152 first Ig-like" evidence="5">
    <location>
        <begin position="313"/>
        <end position="414"/>
    </location>
</feature>
<evidence type="ECO:0000313" key="8">
    <source>
        <dbReference type="Proteomes" id="UP000664132"/>
    </source>
</evidence>
<keyword evidence="8" id="KW-1185">Reference proteome</keyword>
<feature type="domain" description="Nucleoporin POM152 Ig-like" evidence="4">
    <location>
        <begin position="1268"/>
        <end position="1354"/>
    </location>
</feature>
<gene>
    <name evidence="7" type="ORF">IFR04_003509</name>
</gene>
<feature type="domain" description="Nucleoporin POM152 immunoglobulin-like" evidence="2">
    <location>
        <begin position="986"/>
        <end position="1076"/>
    </location>
</feature>
<evidence type="ECO:0000259" key="4">
    <source>
        <dbReference type="Pfam" id="PF24312"/>
    </source>
</evidence>
<evidence type="ECO:0008006" key="9">
    <source>
        <dbReference type="Google" id="ProtNLM"/>
    </source>
</evidence>
<feature type="domain" description="Nucleoporin POM152 N-terminal transmembrane" evidence="3">
    <location>
        <begin position="177"/>
        <end position="262"/>
    </location>
</feature>
<evidence type="ECO:0000256" key="1">
    <source>
        <dbReference type="SAM" id="MobiDB-lite"/>
    </source>
</evidence>
<dbReference type="PANTHER" id="PTHR28206">
    <property type="entry name" value="NUCLEOPORIN POM152"/>
    <property type="match status" value="1"/>
</dbReference>
<evidence type="ECO:0000259" key="6">
    <source>
        <dbReference type="Pfam" id="PF24527"/>
    </source>
</evidence>
<dbReference type="Pfam" id="PF24519">
    <property type="entry name" value="Ig-like_Pom152_1"/>
    <property type="match status" value="1"/>
</dbReference>
<organism evidence="7 8">
    <name type="scientific">Cadophora malorum</name>
    <dbReference type="NCBI Taxonomy" id="108018"/>
    <lineage>
        <taxon>Eukaryota</taxon>
        <taxon>Fungi</taxon>
        <taxon>Dikarya</taxon>
        <taxon>Ascomycota</taxon>
        <taxon>Pezizomycotina</taxon>
        <taxon>Leotiomycetes</taxon>
        <taxon>Helotiales</taxon>
        <taxon>Ploettnerulaceae</taxon>
        <taxon>Cadophora</taxon>
    </lineage>
</organism>
<protein>
    <recommendedName>
        <fullName evidence="9">Nucleoporin Pom152</fullName>
    </recommendedName>
</protein>
<feature type="domain" description="Nucleoporin POM152 immunoglobulin-like" evidence="2">
    <location>
        <begin position="666"/>
        <end position="768"/>
    </location>
</feature>
<dbReference type="GO" id="GO:0006606">
    <property type="term" value="P:protein import into nucleus"/>
    <property type="evidence" value="ECO:0007669"/>
    <property type="project" value="TreeGrafter"/>
</dbReference>
<dbReference type="GO" id="GO:0070762">
    <property type="term" value="C:nuclear pore transmembrane ring"/>
    <property type="evidence" value="ECO:0007669"/>
    <property type="project" value="TreeGrafter"/>
</dbReference>
<dbReference type="Pfam" id="PF24097">
    <property type="entry name" value="TMD_POM152"/>
    <property type="match status" value="1"/>
</dbReference>
<dbReference type="GO" id="GO:0017056">
    <property type="term" value="F:structural constituent of nuclear pore"/>
    <property type="evidence" value="ECO:0007669"/>
    <property type="project" value="InterPro"/>
</dbReference>
<dbReference type="Proteomes" id="UP000664132">
    <property type="component" value="Unassembled WGS sequence"/>
</dbReference>
<proteinExistence type="predicted"/>
<evidence type="ECO:0000313" key="7">
    <source>
        <dbReference type="EMBL" id="KAG4423405.1"/>
    </source>
</evidence>
<dbReference type="Pfam" id="PF24527">
    <property type="entry name" value="Ig-like_Pom152_9"/>
    <property type="match status" value="1"/>
</dbReference>
<comment type="caution">
    <text evidence="7">The sequence shown here is derived from an EMBL/GenBank/DDBJ whole genome shotgun (WGS) entry which is preliminary data.</text>
</comment>
<accession>A0A8H7WEK9</accession>
<feature type="domain" description="Nucleoporin POM152 Ig-like" evidence="4">
    <location>
        <begin position="558"/>
        <end position="662"/>
    </location>
</feature>
<dbReference type="OrthoDB" id="5529162at2759"/>
<dbReference type="InterPro" id="IPR056543">
    <property type="entry name" value="Ig-like_POM152_9th"/>
</dbReference>
<sequence length="1369" mass="152959">MTNDPVGSTLRLRTDAKKRGKLTTKTINKSQYLDSSPYNQGTAYDIALSSLIPYSPIFFSLGPYPLAANCILRASCKSKYCGGTFTAARDDRATYLHALDSPSVQRGLEEHAMNGTPRLRSAYPSTPKSAQRTPDPRASAQDGPKVRSPLPNLPTASPTVAAPTSSNIPVIPVNLIDAPTQRICTLAIYGILLAWRIYDWLTLVQEETTSLWCFVKWFILDGVFLYGIPLMRIPWLEWSETTSSVAWIVHAAMNAMLMFRIPLPLEGWLMAMAKTFFDSEISVSEHSVRASNILHNSSLIMGKQIINVLPEGTVTMNPEQLSFCIDSTRPVANIPLYFNQTKPKSVELLRIDFDTNLNETIVLSHKDVNNARKTDIDSLLTINYLAKKPGLYRLQKVMDRTKLEVQRRMSDTLVVTCPKAVVKSTGGDRCLGDLSDLTMEIEGTPPLKIVYSRTVNSDQSVHHFQSIQPENFASPLLGYAGEGTLVKAGSQDVSWARSHRITVPLNESMTPSGLWLYSVDEIHDATGNVANFSSESDDIDHIYPRGAHLEQSFTVHERPLAKMAKCDSRNPLRVANGKTKQLPIGYSFPGRTPDDTSHTLTWKFSPLDSLSKSGDHGDDVVFEEFFAKTAHDLPTIRHPGLYTLTGVRSKSCEGEIREPASCLLLNPPEPGLSLSAENINDKCAGNSIGLLVDLDLIGSPPFDVRYDIVTKSGTQHEKVRIDALRHQLELRPREAGHFKYYFTSIDDSVYKGHTLSGSDMVLEQDVKPPASAHLRRPSGPIDACIEEPVEMNVELSGEKPFTLEYEIVHDGKRKKIRETNIETEFFNIKTDPLSKGGEYLLALTSVQDKTGCKIFLNSEVKFTVRRQRPRVSFGHLEGKHRTVEIEGRQIGLPLRLTGRPPWSIKYRNLDDPSGKVFEHTAKLTNDVVKVGQRGTYEILEVSDDQCPGTVDPAASHFEVEWFPRPQIKIADSAVLIPDGNKYVKREVCEGDIDAVEVNLIGSAPYNVKYQVRHKPIHGSGSIINKEFEAALGLATISMDTSKAGNYEYRFSELSDALYDHETKKYTPVILEQKVNRKPSAHFVKPGQSYKYCKEELDGNEVIPIKLEGVPPFSLEVDVKHQGSSRPETVKIPNVESNHYDFKIPHNVLSLGIHQVSVRKVRDAHGCQQKTEYGAPHVQVQVYDIPVIHSLDQRTDYCVGDRISYTLSGTAPFEIWHTFEGKSRTARSQSTTFRRIAEAPGTFTITGVKDRASDCKATTKIEKIIHPMPSVKISKGRQIEVDIHEGGEAEILFEFWGTPPFEFTYTRSTNARKGQRSQILETRHEVSEEHSMSIRASQEGTYEVVAIKDKFCSFSTQRADIGNKQKLLQF</sequence>
<dbReference type="InterPro" id="IPR056544">
    <property type="entry name" value="Ig_POM152"/>
</dbReference>
<dbReference type="EMBL" id="JAFJYH010000035">
    <property type="protein sequence ID" value="KAG4423405.1"/>
    <property type="molecule type" value="Genomic_DNA"/>
</dbReference>
<dbReference type="InterPro" id="IPR056542">
    <property type="entry name" value="Ig-like_POM152_1st"/>
</dbReference>
<dbReference type="InterPro" id="IPR056541">
    <property type="entry name" value="Ig-like_POM152"/>
</dbReference>
<feature type="domain" description="Nucleoporin POM152 ninth Ig-like" evidence="6">
    <location>
        <begin position="1185"/>
        <end position="1263"/>
    </location>
</feature>
<dbReference type="Pfam" id="PF24312">
    <property type="entry name" value="Ig-like_POM152"/>
    <property type="match status" value="3"/>
</dbReference>
<feature type="region of interest" description="Disordered" evidence="1">
    <location>
        <begin position="106"/>
        <end position="161"/>
    </location>
</feature>
<evidence type="ECO:0000259" key="3">
    <source>
        <dbReference type="Pfam" id="PF24097"/>
    </source>
</evidence>
<dbReference type="InterPro" id="IPR037701">
    <property type="entry name" value="Pom152"/>
</dbReference>
<feature type="domain" description="Nucleoporin POM152 Ig-like" evidence="4">
    <location>
        <begin position="868"/>
        <end position="955"/>
    </location>
</feature>
<dbReference type="Pfam" id="PF23664">
    <property type="entry name" value="Ig_Pom152"/>
    <property type="match status" value="2"/>
</dbReference>
<reference evidence="7" key="1">
    <citation type="submission" date="2021-02" db="EMBL/GenBank/DDBJ databases">
        <title>Genome sequence Cadophora malorum strain M34.</title>
        <authorList>
            <person name="Stefanovic E."/>
            <person name="Vu D."/>
            <person name="Scully C."/>
            <person name="Dijksterhuis J."/>
            <person name="Roader J."/>
            <person name="Houbraken J."/>
        </authorList>
    </citation>
    <scope>NUCLEOTIDE SEQUENCE</scope>
    <source>
        <strain evidence="7">M34</strain>
    </source>
</reference>
<dbReference type="GO" id="GO:0006999">
    <property type="term" value="P:nuclear pore organization"/>
    <property type="evidence" value="ECO:0007669"/>
    <property type="project" value="TreeGrafter"/>
</dbReference>
<evidence type="ECO:0000259" key="2">
    <source>
        <dbReference type="Pfam" id="PF23664"/>
    </source>
</evidence>